<dbReference type="InterPro" id="IPR035919">
    <property type="entry name" value="EAL_sf"/>
</dbReference>
<feature type="region of interest" description="Disordered" evidence="1">
    <location>
        <begin position="1"/>
        <end position="54"/>
    </location>
</feature>
<dbReference type="SMART" id="SM00052">
    <property type="entry name" value="EAL"/>
    <property type="match status" value="1"/>
</dbReference>
<evidence type="ECO:0000313" key="4">
    <source>
        <dbReference type="Proteomes" id="UP000247755"/>
    </source>
</evidence>
<sequence length="477" mass="52710">MPETTPVISATNSPDATDTRLASARPQLKGNRSRLNTRAPLPGPADDQPTSDSKAATPEYVYLGRQPILDRSGVLNAFELLFRSGTANFARITDDAAATAQVIERLIGDIGLNTALGDRTGYVNVDRTVLMSDIVRLLPRERFVLEILETVTFDEALCRRCNELRRAGYRLALDDVSRVSPRLFEFLPYVDIVKIDFLACPREHLAELIDAVRQHGKVSIAEKVETPEDHGAAMRAGFELFQGYYFAKPQVLTSRRIKPSRDALLRLLVLLGGEPEIVELEAELKRIPNLVIQLLMLLNSSAVGLSQAVSSLREAIMLVGTRQIARWAQLLLFADERLDALRSDPLAQLCGTRARFMELAAGRLRPDDDRFAETAFIAGVFSLVHVLFGSTIEDVVTTTPIHADIRRALLERHGELGLLLNASEAAESGEFNAIRAACNGLPIFTPNDLTMLWLAAAAWYDDQVRGLPAHRPQRASQ</sequence>
<accession>A0A318IV44</accession>
<evidence type="ECO:0000313" key="3">
    <source>
        <dbReference type="EMBL" id="PXX38221.1"/>
    </source>
</evidence>
<dbReference type="Pfam" id="PF08668">
    <property type="entry name" value="HDOD"/>
    <property type="match status" value="1"/>
</dbReference>
<dbReference type="Gene3D" id="1.10.3210.10">
    <property type="entry name" value="Hypothetical protein af1432"/>
    <property type="match status" value="1"/>
</dbReference>
<dbReference type="InterPro" id="IPR001633">
    <property type="entry name" value="EAL_dom"/>
</dbReference>
<reference evidence="3 4" key="1">
    <citation type="submission" date="2018-05" db="EMBL/GenBank/DDBJ databases">
        <title>Comparative genomics of bacterial root endophytes of switchgrass collected from native prairies over two seasons.</title>
        <authorList>
            <person name="Tang Y."/>
        </authorList>
    </citation>
    <scope>NUCLEOTIDE SEQUENCE [LARGE SCALE GENOMIC DNA]</scope>
    <source>
        <strain evidence="3 4">NFIX32</strain>
    </source>
</reference>
<evidence type="ECO:0000259" key="2">
    <source>
        <dbReference type="PROSITE" id="PS51833"/>
    </source>
</evidence>
<dbReference type="Gene3D" id="3.20.20.450">
    <property type="entry name" value="EAL domain"/>
    <property type="match status" value="1"/>
</dbReference>
<feature type="domain" description="HDOD" evidence="2">
    <location>
        <begin position="257"/>
        <end position="447"/>
    </location>
</feature>
<name>A0A318IV44_BURPY</name>
<proteinExistence type="predicted"/>
<dbReference type="InterPro" id="IPR013976">
    <property type="entry name" value="HDOD"/>
</dbReference>
<dbReference type="PANTHER" id="PTHR33525">
    <property type="match status" value="1"/>
</dbReference>
<dbReference type="Proteomes" id="UP000247755">
    <property type="component" value="Unassembled WGS sequence"/>
</dbReference>
<gene>
    <name evidence="3" type="ORF">NA66_1003199</name>
</gene>
<dbReference type="AlphaFoldDB" id="A0A318IV44"/>
<feature type="compositionally biased region" description="Polar residues" evidence="1">
    <location>
        <begin position="1"/>
        <end position="16"/>
    </location>
</feature>
<dbReference type="InterPro" id="IPR052340">
    <property type="entry name" value="RNase_Y/CdgJ"/>
</dbReference>
<dbReference type="PANTHER" id="PTHR33525:SF4">
    <property type="entry name" value="CYCLIC DI-GMP PHOSPHODIESTERASE CDGJ"/>
    <property type="match status" value="1"/>
</dbReference>
<organism evidence="3 4">
    <name type="scientific">Burkholderia pyrrocinia</name>
    <name type="common">Pseudomonas pyrrocinia</name>
    <dbReference type="NCBI Taxonomy" id="60550"/>
    <lineage>
        <taxon>Bacteria</taxon>
        <taxon>Pseudomonadati</taxon>
        <taxon>Pseudomonadota</taxon>
        <taxon>Betaproteobacteria</taxon>
        <taxon>Burkholderiales</taxon>
        <taxon>Burkholderiaceae</taxon>
        <taxon>Burkholderia</taxon>
        <taxon>Burkholderia cepacia complex</taxon>
    </lineage>
</organism>
<dbReference type="Pfam" id="PF00563">
    <property type="entry name" value="EAL"/>
    <property type="match status" value="1"/>
</dbReference>
<dbReference type="EMBL" id="QJJY01000003">
    <property type="protein sequence ID" value="PXX38221.1"/>
    <property type="molecule type" value="Genomic_DNA"/>
</dbReference>
<protein>
    <submittedName>
        <fullName evidence="3">EAL and modified HD-GYP domain-containing signal transduction protein</fullName>
    </submittedName>
</protein>
<dbReference type="PROSITE" id="PS51833">
    <property type="entry name" value="HDOD"/>
    <property type="match status" value="1"/>
</dbReference>
<dbReference type="SUPFAM" id="SSF141868">
    <property type="entry name" value="EAL domain-like"/>
    <property type="match status" value="1"/>
</dbReference>
<comment type="caution">
    <text evidence="3">The sequence shown here is derived from an EMBL/GenBank/DDBJ whole genome shotgun (WGS) entry which is preliminary data.</text>
</comment>
<dbReference type="SUPFAM" id="SSF109604">
    <property type="entry name" value="HD-domain/PDEase-like"/>
    <property type="match status" value="1"/>
</dbReference>
<evidence type="ECO:0000256" key="1">
    <source>
        <dbReference type="SAM" id="MobiDB-lite"/>
    </source>
</evidence>